<proteinExistence type="predicted"/>
<protein>
    <submittedName>
        <fullName evidence="1">Uncharacterized protein</fullName>
    </submittedName>
</protein>
<reference evidence="1" key="1">
    <citation type="journal article" date="2013" name="Environ. Microbiol.">
        <title>Microbiota from the distal guts of lean and obese adolescents exhibit partial functional redundancy besides clear differences in community structure.</title>
        <authorList>
            <person name="Ferrer M."/>
            <person name="Ruiz A."/>
            <person name="Lanza F."/>
            <person name="Haange S.B."/>
            <person name="Oberbach A."/>
            <person name="Till H."/>
            <person name="Bargiela R."/>
            <person name="Campoy C."/>
            <person name="Segura M.T."/>
            <person name="Richter M."/>
            <person name="von Bergen M."/>
            <person name="Seifert J."/>
            <person name="Suarez A."/>
        </authorList>
    </citation>
    <scope>NUCLEOTIDE SEQUENCE</scope>
</reference>
<gene>
    <name evidence="1" type="ORF">OBE_09297</name>
</gene>
<organism evidence="1">
    <name type="scientific">human gut metagenome</name>
    <dbReference type="NCBI Taxonomy" id="408170"/>
    <lineage>
        <taxon>unclassified sequences</taxon>
        <taxon>metagenomes</taxon>
        <taxon>organismal metagenomes</taxon>
    </lineage>
</organism>
<dbReference type="EMBL" id="AJWZ01006433">
    <property type="protein sequence ID" value="EKC59782.1"/>
    <property type="molecule type" value="Genomic_DNA"/>
</dbReference>
<accession>K1SGK8</accession>
<sequence length="208" mass="24283">MNQFISRNYYNPTSLKNRNYLYSLASSTYTSGDKFKIKYITQINFNNSLCSTDKHITNVTFKLADTKHNVYLDDIKIHERYLESFKHSCYTNLGNKDYRLLMFTAKSFTEMKALAGTDKEALNIVDELEKLNKDKYFGGLYDNEVIQKKLNNSYHDESYNEGYNLGKKETTKEIALNMLKMQIDIKTISEVTNLSFDEIKSIIENKKS</sequence>
<name>K1SGK8_9ZZZZ</name>
<evidence type="ECO:0000313" key="1">
    <source>
        <dbReference type="EMBL" id="EKC59782.1"/>
    </source>
</evidence>
<comment type="caution">
    <text evidence="1">The sequence shown here is derived from an EMBL/GenBank/DDBJ whole genome shotgun (WGS) entry which is preliminary data.</text>
</comment>
<dbReference type="AlphaFoldDB" id="K1SGK8"/>